<dbReference type="Gene3D" id="3.20.20.140">
    <property type="entry name" value="Metal-dependent hydrolases"/>
    <property type="match status" value="1"/>
</dbReference>
<dbReference type="CDD" id="cd01299">
    <property type="entry name" value="Met_dep_hydrolase_A"/>
    <property type="match status" value="1"/>
</dbReference>
<proteinExistence type="predicted"/>
<gene>
    <name evidence="3" type="ORF">SCP_1801290</name>
</gene>
<dbReference type="InterPro" id="IPR011059">
    <property type="entry name" value="Metal-dep_hydrolase_composite"/>
</dbReference>
<dbReference type="GO" id="GO:0016810">
    <property type="term" value="F:hydrolase activity, acting on carbon-nitrogen (but not peptide) bonds"/>
    <property type="evidence" value="ECO:0007669"/>
    <property type="project" value="InterPro"/>
</dbReference>
<keyword evidence="4" id="KW-1185">Reference proteome</keyword>
<evidence type="ECO:0000256" key="1">
    <source>
        <dbReference type="SAM" id="MobiDB-lite"/>
    </source>
</evidence>
<dbReference type="InParanoid" id="A0A401H6P7"/>
<dbReference type="SUPFAM" id="SSF51338">
    <property type="entry name" value="Composite domain of metallo-dependent hydrolases"/>
    <property type="match status" value="1"/>
</dbReference>
<sequence length="530" mass="57970">MTAVLSYDIGNSLPHPGFKFNTSAAPPYSKFKTPSWVRHAPVTPSEANEINGLGEPWDWRRPSFRGIDLTKPDPRVKPNLYEIFCSDPVARIVFKDVNIIDSTGKAPYQGAVLIKGNRIVSVRGSVSEADCRGARVFEGRGRTLMSGLVDAHTHLTWNNAGTLEALAAMGVEEHTIFTARSARTYLDCGYTMTVGAAAAKQRLDIAIRDIVNKGDLPGPRILANGQEISPLEGALIPCITAIANTPEEIREVVAGHARDGCDLIKLNMSGDEITETLRSEDTTFTDDLVAAAVEAAHSHGMRVCSHARSDESILQCLQYGVDIIYHASFISDVTMDALEAQKSRVFVAPALNFPYATLYDGEEYGYDLSRAESIGYVRELEVAIEACKEMRKRGIRILPGGDYGFAWSPHGTYRDLEHFVKLLGFTPEEAIMSATALGGEIMMRNDLGKVQPGYLADVILVNGNPLEDITLLSHQENIDVVVVNGRIHKSSRKDQEPWFEPTPSLLSDVERSKGDHVSGKLAKDLAGMTL</sequence>
<dbReference type="PANTHER" id="PTHR43135">
    <property type="entry name" value="ALPHA-D-RIBOSE 1-METHYLPHOSPHONATE 5-TRIPHOSPHATE DIPHOSPHATASE"/>
    <property type="match status" value="1"/>
</dbReference>
<feature type="domain" description="Amidohydrolase-related" evidence="2">
    <location>
        <begin position="144"/>
        <end position="487"/>
    </location>
</feature>
<dbReference type="InterPro" id="IPR051781">
    <property type="entry name" value="Metallo-dep_Hydrolase"/>
</dbReference>
<dbReference type="RefSeq" id="XP_027621018.1">
    <property type="nucleotide sequence ID" value="XM_027765217.1"/>
</dbReference>
<dbReference type="Gene3D" id="2.30.40.10">
    <property type="entry name" value="Urease, subunit C, domain 1"/>
    <property type="match status" value="1"/>
</dbReference>
<feature type="region of interest" description="Disordered" evidence="1">
    <location>
        <begin position="492"/>
        <end position="513"/>
    </location>
</feature>
<dbReference type="EMBL" id="BFAD01000018">
    <property type="protein sequence ID" value="GBE90105.1"/>
    <property type="molecule type" value="Genomic_DNA"/>
</dbReference>
<dbReference type="STRING" id="139825.A0A401H6P7"/>
<evidence type="ECO:0000313" key="4">
    <source>
        <dbReference type="Proteomes" id="UP000287166"/>
    </source>
</evidence>
<dbReference type="AlphaFoldDB" id="A0A401H6P7"/>
<name>A0A401H6P7_9APHY</name>
<comment type="caution">
    <text evidence="3">The sequence shown here is derived from an EMBL/GenBank/DDBJ whole genome shotgun (WGS) entry which is preliminary data.</text>
</comment>
<reference evidence="3 4" key="1">
    <citation type="journal article" date="2018" name="Sci. Rep.">
        <title>Genome sequence of the cauliflower mushroom Sparassis crispa (Hanabiratake) and its association with beneficial usage.</title>
        <authorList>
            <person name="Kiyama R."/>
            <person name="Furutani Y."/>
            <person name="Kawaguchi K."/>
            <person name="Nakanishi T."/>
        </authorList>
    </citation>
    <scope>NUCLEOTIDE SEQUENCE [LARGE SCALE GENOMIC DNA]</scope>
</reference>
<dbReference type="PANTHER" id="PTHR43135:SF3">
    <property type="entry name" value="ALPHA-D-RIBOSE 1-METHYLPHOSPHONATE 5-TRIPHOSPHATE DIPHOSPHATASE"/>
    <property type="match status" value="1"/>
</dbReference>
<accession>A0A401H6P7</accession>
<dbReference type="Pfam" id="PF01979">
    <property type="entry name" value="Amidohydro_1"/>
    <property type="match status" value="1"/>
</dbReference>
<dbReference type="InterPro" id="IPR006680">
    <property type="entry name" value="Amidohydro-rel"/>
</dbReference>
<protein>
    <recommendedName>
        <fullName evidence="2">Amidohydrolase-related domain-containing protein</fullName>
    </recommendedName>
</protein>
<dbReference type="OrthoDB" id="194468at2759"/>
<dbReference type="Proteomes" id="UP000287166">
    <property type="component" value="Unassembled WGS sequence"/>
</dbReference>
<dbReference type="SUPFAM" id="SSF51556">
    <property type="entry name" value="Metallo-dependent hydrolases"/>
    <property type="match status" value="1"/>
</dbReference>
<dbReference type="InterPro" id="IPR032466">
    <property type="entry name" value="Metal_Hydrolase"/>
</dbReference>
<evidence type="ECO:0000259" key="2">
    <source>
        <dbReference type="Pfam" id="PF01979"/>
    </source>
</evidence>
<dbReference type="InterPro" id="IPR057744">
    <property type="entry name" value="OTAase-like"/>
</dbReference>
<evidence type="ECO:0000313" key="3">
    <source>
        <dbReference type="EMBL" id="GBE90105.1"/>
    </source>
</evidence>
<organism evidence="3 4">
    <name type="scientific">Sparassis crispa</name>
    <dbReference type="NCBI Taxonomy" id="139825"/>
    <lineage>
        <taxon>Eukaryota</taxon>
        <taxon>Fungi</taxon>
        <taxon>Dikarya</taxon>
        <taxon>Basidiomycota</taxon>
        <taxon>Agaricomycotina</taxon>
        <taxon>Agaricomycetes</taxon>
        <taxon>Polyporales</taxon>
        <taxon>Sparassidaceae</taxon>
        <taxon>Sparassis</taxon>
    </lineage>
</organism>
<dbReference type="GeneID" id="38787022"/>